<feature type="compositionally biased region" description="Basic and acidic residues" evidence="4">
    <location>
        <begin position="11"/>
        <end position="26"/>
    </location>
</feature>
<feature type="region of interest" description="Disordered" evidence="4">
    <location>
        <begin position="1"/>
        <end position="26"/>
    </location>
</feature>
<dbReference type="GO" id="GO:0016020">
    <property type="term" value="C:membrane"/>
    <property type="evidence" value="ECO:0007669"/>
    <property type="project" value="InterPro"/>
</dbReference>
<dbReference type="Pfam" id="PF02518">
    <property type="entry name" value="HATPase_c"/>
    <property type="match status" value="1"/>
</dbReference>
<name>A0A518N0Z2_9GAMM</name>
<dbReference type="EMBL" id="CP042218">
    <property type="protein sequence ID" value="QDW65579.1"/>
    <property type="molecule type" value="Genomic_DNA"/>
</dbReference>
<dbReference type="InterPro" id="IPR036890">
    <property type="entry name" value="HATPase_C_sf"/>
</dbReference>
<dbReference type="Proteomes" id="UP000316584">
    <property type="component" value="Chromosome"/>
</dbReference>
<dbReference type="AlphaFoldDB" id="A0A518N0Z2"/>
<evidence type="ECO:0000313" key="6">
    <source>
        <dbReference type="EMBL" id="QDW65579.1"/>
    </source>
</evidence>
<evidence type="ECO:0000313" key="7">
    <source>
        <dbReference type="Proteomes" id="UP000316584"/>
    </source>
</evidence>
<evidence type="ECO:0000256" key="1">
    <source>
        <dbReference type="ARBA" id="ARBA00022679"/>
    </source>
</evidence>
<keyword evidence="7" id="KW-1185">Reference proteome</keyword>
<dbReference type="PROSITE" id="PS50109">
    <property type="entry name" value="HIS_KIN"/>
    <property type="match status" value="1"/>
</dbReference>
<accession>A0A518N0Z2</accession>
<dbReference type="KEGG" id="lug:FPZ22_00550"/>
<evidence type="ECO:0000259" key="5">
    <source>
        <dbReference type="PROSITE" id="PS50109"/>
    </source>
</evidence>
<feature type="domain" description="Histidine kinase" evidence="5">
    <location>
        <begin position="160"/>
        <end position="243"/>
    </location>
</feature>
<dbReference type="RefSeq" id="WP_144889322.1">
    <property type="nucleotide sequence ID" value="NZ_CP042218.1"/>
</dbReference>
<keyword evidence="1" id="KW-0808">Transferase</keyword>
<evidence type="ECO:0000256" key="3">
    <source>
        <dbReference type="ARBA" id="ARBA00023012"/>
    </source>
</evidence>
<dbReference type="Gene3D" id="1.20.5.1930">
    <property type="match status" value="1"/>
</dbReference>
<dbReference type="Pfam" id="PF07730">
    <property type="entry name" value="HisKA_3"/>
    <property type="match status" value="1"/>
</dbReference>
<evidence type="ECO:0000256" key="4">
    <source>
        <dbReference type="SAM" id="MobiDB-lite"/>
    </source>
</evidence>
<dbReference type="InterPro" id="IPR050482">
    <property type="entry name" value="Sensor_HK_TwoCompSys"/>
</dbReference>
<keyword evidence="3" id="KW-0902">Two-component regulatory system</keyword>
<dbReference type="SUPFAM" id="SSF55874">
    <property type="entry name" value="ATPase domain of HSP90 chaperone/DNA topoisomerase II/histidine kinase"/>
    <property type="match status" value="1"/>
</dbReference>
<keyword evidence="2 6" id="KW-0418">Kinase</keyword>
<dbReference type="PANTHER" id="PTHR24421">
    <property type="entry name" value="NITRATE/NITRITE SENSOR PROTEIN NARX-RELATED"/>
    <property type="match status" value="1"/>
</dbReference>
<dbReference type="Gene3D" id="3.30.565.10">
    <property type="entry name" value="Histidine kinase-like ATPase, C-terminal domain"/>
    <property type="match status" value="1"/>
</dbReference>
<dbReference type="GO" id="GO:0000155">
    <property type="term" value="F:phosphorelay sensor kinase activity"/>
    <property type="evidence" value="ECO:0007669"/>
    <property type="project" value="InterPro"/>
</dbReference>
<organism evidence="6 7">
    <name type="scientific">Luteimonas granuli</name>
    <dbReference type="NCBI Taxonomy" id="1176533"/>
    <lineage>
        <taxon>Bacteria</taxon>
        <taxon>Pseudomonadati</taxon>
        <taxon>Pseudomonadota</taxon>
        <taxon>Gammaproteobacteria</taxon>
        <taxon>Lysobacterales</taxon>
        <taxon>Lysobacteraceae</taxon>
        <taxon>Luteimonas</taxon>
    </lineage>
</organism>
<protein>
    <submittedName>
        <fullName evidence="6">Sensor histidine kinase</fullName>
    </submittedName>
</protein>
<evidence type="ECO:0000256" key="2">
    <source>
        <dbReference type="ARBA" id="ARBA00022777"/>
    </source>
</evidence>
<sequence length="243" mass="26437">MASDVPVVPDPAERPKGEPAARGLRHERIEAENRELRAMADHLFATQEEERRMVARGLHNGAGQSITAIRMAAHAALHETDPDRRREELEDILAQADAALHQVRTICARMRPPPLDALGLEAALRWHAEAACVAAGCALELRIDPLPRRPGPSVEQTGFRIVQEALANALRHARADRVSLALRVEDDRCVLEVVDNGRGFDPLVTVGPGLVAMRERARSAGGRMDIASAPGRGTRVLASLPCR</sequence>
<dbReference type="InterPro" id="IPR011712">
    <property type="entry name" value="Sig_transdc_His_kin_sub3_dim/P"/>
</dbReference>
<dbReference type="CDD" id="cd16917">
    <property type="entry name" value="HATPase_UhpB-NarQ-NarX-like"/>
    <property type="match status" value="1"/>
</dbReference>
<dbReference type="InterPro" id="IPR005467">
    <property type="entry name" value="His_kinase_dom"/>
</dbReference>
<proteinExistence type="predicted"/>
<gene>
    <name evidence="6" type="ORF">FPZ22_00550</name>
</gene>
<dbReference type="SMART" id="SM00387">
    <property type="entry name" value="HATPase_c"/>
    <property type="match status" value="1"/>
</dbReference>
<dbReference type="InterPro" id="IPR003594">
    <property type="entry name" value="HATPase_dom"/>
</dbReference>
<reference evidence="6 7" key="1">
    <citation type="submission" date="2019-07" db="EMBL/GenBank/DDBJ databases">
        <title>Full genome sequence of Luteimonas sp. Gr-4.</title>
        <authorList>
            <person name="Im W.-T."/>
        </authorList>
    </citation>
    <scope>NUCLEOTIDE SEQUENCE [LARGE SCALE GENOMIC DNA]</scope>
    <source>
        <strain evidence="6 7">Gr-4</strain>
    </source>
</reference>
<dbReference type="GO" id="GO:0046983">
    <property type="term" value="F:protein dimerization activity"/>
    <property type="evidence" value="ECO:0007669"/>
    <property type="project" value="InterPro"/>
</dbReference>
<dbReference type="PANTHER" id="PTHR24421:SF61">
    <property type="entry name" value="OXYGEN SENSOR HISTIDINE KINASE NREB"/>
    <property type="match status" value="1"/>
</dbReference>
<dbReference type="OrthoDB" id="9797605at2"/>